<evidence type="ECO:0000256" key="8">
    <source>
        <dbReference type="SAM" id="MobiDB-lite"/>
    </source>
</evidence>
<evidence type="ECO:0000256" key="6">
    <source>
        <dbReference type="ARBA" id="ARBA00023242"/>
    </source>
</evidence>
<dbReference type="GO" id="GO:0032259">
    <property type="term" value="P:methylation"/>
    <property type="evidence" value="ECO:0007669"/>
    <property type="project" value="UniProtKB-KW"/>
</dbReference>
<dbReference type="SUPFAM" id="SSF54928">
    <property type="entry name" value="RNA-binding domain, RBD"/>
    <property type="match status" value="1"/>
</dbReference>
<keyword evidence="11" id="KW-1185">Reference proteome</keyword>
<dbReference type="SMART" id="SM00360">
    <property type="entry name" value="RRM"/>
    <property type="match status" value="1"/>
</dbReference>
<dbReference type="InterPro" id="IPR012677">
    <property type="entry name" value="Nucleotide-bd_a/b_plait_sf"/>
</dbReference>
<name>A0A668RL46_OREAU</name>
<reference evidence="10" key="1">
    <citation type="submission" date="2025-08" db="UniProtKB">
        <authorList>
            <consortium name="Ensembl"/>
        </authorList>
    </citation>
    <scope>IDENTIFICATION</scope>
</reference>
<dbReference type="GO" id="GO:0048188">
    <property type="term" value="C:Set1C/COMPASS complex"/>
    <property type="evidence" value="ECO:0007669"/>
    <property type="project" value="TreeGrafter"/>
</dbReference>
<feature type="region of interest" description="Disordered" evidence="8">
    <location>
        <begin position="525"/>
        <end position="557"/>
    </location>
</feature>
<evidence type="ECO:0000256" key="5">
    <source>
        <dbReference type="ARBA" id="ARBA00022853"/>
    </source>
</evidence>
<dbReference type="Ensembl" id="ENSOABT00000000450.2">
    <property type="protein sequence ID" value="ENSOABP00000000426.2"/>
    <property type="gene ID" value="ENSOABG00000000351.2"/>
</dbReference>
<dbReference type="Proteomes" id="UP000472276">
    <property type="component" value="Unassembled WGS sequence"/>
</dbReference>
<dbReference type="Gene3D" id="3.30.70.330">
    <property type="match status" value="1"/>
</dbReference>
<dbReference type="InterPro" id="IPR000504">
    <property type="entry name" value="RRM_dom"/>
</dbReference>
<dbReference type="PROSITE" id="PS50102">
    <property type="entry name" value="RRM"/>
    <property type="match status" value="1"/>
</dbReference>
<feature type="region of interest" description="Disordered" evidence="8">
    <location>
        <begin position="813"/>
        <end position="1034"/>
    </location>
</feature>
<feature type="compositionally biased region" description="Basic and acidic residues" evidence="8">
    <location>
        <begin position="541"/>
        <end position="553"/>
    </location>
</feature>
<dbReference type="OMA" id="PRICRLW"/>
<dbReference type="FunFam" id="3.30.70.330:FF:000178">
    <property type="entry name" value="Histone-lysine N-methyltransferase"/>
    <property type="match status" value="1"/>
</dbReference>
<dbReference type="PANTHER" id="PTHR45814">
    <property type="entry name" value="HISTONE-LYSINE N-METHYLTRANSFERASE SETD1"/>
    <property type="match status" value="1"/>
</dbReference>
<evidence type="ECO:0000256" key="7">
    <source>
        <dbReference type="PROSITE-ProRule" id="PRU00176"/>
    </source>
</evidence>
<protein>
    <recommendedName>
        <fullName evidence="9">RRM domain-containing protein</fullName>
    </recommendedName>
</protein>
<dbReference type="GO" id="GO:0042800">
    <property type="term" value="F:histone H3K4 methyltransferase activity"/>
    <property type="evidence" value="ECO:0007669"/>
    <property type="project" value="InterPro"/>
</dbReference>
<feature type="region of interest" description="Disordered" evidence="8">
    <location>
        <begin position="437"/>
        <end position="499"/>
    </location>
</feature>
<keyword evidence="6" id="KW-0539">Nucleus</keyword>
<dbReference type="PANTHER" id="PTHR45814:SF1">
    <property type="entry name" value="HISTONE-LYSINE N-METHYLTRANSFERASE SETD1B"/>
    <property type="match status" value="1"/>
</dbReference>
<keyword evidence="7" id="KW-0694">RNA-binding</keyword>
<evidence type="ECO:0000256" key="3">
    <source>
        <dbReference type="ARBA" id="ARBA00022679"/>
    </source>
</evidence>
<dbReference type="PRINTS" id="PR01217">
    <property type="entry name" value="PRICHEXTENSN"/>
</dbReference>
<proteinExistence type="predicted"/>
<dbReference type="GO" id="GO:0003723">
    <property type="term" value="F:RNA binding"/>
    <property type="evidence" value="ECO:0007669"/>
    <property type="project" value="UniProtKB-UniRule"/>
</dbReference>
<dbReference type="Pfam" id="PF00076">
    <property type="entry name" value="RRM_1"/>
    <property type="match status" value="1"/>
</dbReference>
<gene>
    <name evidence="10" type="primary">FMN1</name>
</gene>
<feature type="compositionally biased region" description="Basic and acidic residues" evidence="8">
    <location>
        <begin position="888"/>
        <end position="907"/>
    </location>
</feature>
<evidence type="ECO:0000259" key="9">
    <source>
        <dbReference type="PROSITE" id="PS50102"/>
    </source>
</evidence>
<accession>A0A668RL46</accession>
<reference evidence="10" key="2">
    <citation type="submission" date="2025-09" db="UniProtKB">
        <authorList>
            <consortium name="Ensembl"/>
        </authorList>
    </citation>
    <scope>IDENTIFICATION</scope>
</reference>
<keyword evidence="3" id="KW-0808">Transferase</keyword>
<organism evidence="10 11">
    <name type="scientific">Oreochromis aureus</name>
    <name type="common">Israeli tilapia</name>
    <name type="synonym">Chromis aureus</name>
    <dbReference type="NCBI Taxonomy" id="47969"/>
    <lineage>
        <taxon>Eukaryota</taxon>
        <taxon>Metazoa</taxon>
        <taxon>Chordata</taxon>
        <taxon>Craniata</taxon>
        <taxon>Vertebrata</taxon>
        <taxon>Euteleostomi</taxon>
        <taxon>Actinopterygii</taxon>
        <taxon>Neopterygii</taxon>
        <taxon>Teleostei</taxon>
        <taxon>Neoteleostei</taxon>
        <taxon>Acanthomorphata</taxon>
        <taxon>Ovalentaria</taxon>
        <taxon>Cichlomorphae</taxon>
        <taxon>Cichliformes</taxon>
        <taxon>Cichlidae</taxon>
        <taxon>African cichlids</taxon>
        <taxon>Pseudocrenilabrinae</taxon>
        <taxon>Oreochromini</taxon>
        <taxon>Oreochromis</taxon>
    </lineage>
</organism>
<feature type="compositionally biased region" description="Acidic residues" evidence="8">
    <location>
        <begin position="990"/>
        <end position="1000"/>
    </location>
</feature>
<dbReference type="InterPro" id="IPR035979">
    <property type="entry name" value="RBD_domain_sf"/>
</dbReference>
<evidence type="ECO:0000313" key="10">
    <source>
        <dbReference type="Ensembl" id="ENSOABP00000000426.2"/>
    </source>
</evidence>
<feature type="domain" description="RRM" evidence="9">
    <location>
        <begin position="93"/>
        <end position="171"/>
    </location>
</feature>
<feature type="compositionally biased region" description="Polar residues" evidence="8">
    <location>
        <begin position="444"/>
        <end position="486"/>
    </location>
</feature>
<evidence type="ECO:0000313" key="11">
    <source>
        <dbReference type="Proteomes" id="UP000472276"/>
    </source>
</evidence>
<feature type="compositionally biased region" description="Basic and acidic residues" evidence="8">
    <location>
        <begin position="945"/>
        <end position="969"/>
    </location>
</feature>
<keyword evidence="5" id="KW-0156">Chromatin regulator</keyword>
<feature type="region of interest" description="Disordered" evidence="8">
    <location>
        <begin position="1101"/>
        <end position="1182"/>
    </location>
</feature>
<feature type="compositionally biased region" description="Acidic residues" evidence="8">
    <location>
        <begin position="877"/>
        <end position="887"/>
    </location>
</feature>
<feature type="compositionally biased region" description="Basic and acidic residues" evidence="8">
    <location>
        <begin position="916"/>
        <end position="925"/>
    </location>
</feature>
<comment type="subcellular location">
    <subcellularLocation>
        <location evidence="1">Nucleus</location>
    </subcellularLocation>
</comment>
<feature type="compositionally biased region" description="Basic and acidic residues" evidence="8">
    <location>
        <begin position="849"/>
        <end position="866"/>
    </location>
</feature>
<evidence type="ECO:0000256" key="4">
    <source>
        <dbReference type="ARBA" id="ARBA00022691"/>
    </source>
</evidence>
<evidence type="ECO:0000256" key="1">
    <source>
        <dbReference type="ARBA" id="ARBA00004123"/>
    </source>
</evidence>
<dbReference type="InterPro" id="IPR044570">
    <property type="entry name" value="Set1-like"/>
</dbReference>
<evidence type="ECO:0000256" key="2">
    <source>
        <dbReference type="ARBA" id="ARBA00022603"/>
    </source>
</evidence>
<keyword evidence="2" id="KW-0489">Methyltransferase</keyword>
<keyword evidence="4" id="KW-0949">S-adenosyl-L-methionine</keyword>
<sequence length="1430" mass="158260">MESEKQSTESERQPLHWRSCKLVIDPALTNGLYKVYRYDGQYFNLPVEDLGLLPVITVRDPRICRLWSRCLKTDFVVPKFKIDEWYVAPVPPKEVTFSKLNDNVNETFLTDMCKKYGNMEEVEIFYNPKNKKHLGIAKVTFDTVKAARDAVQHLHETSVMGNIIHVELDPKGENRARYLQLLLSGLYTPWTLPVGSSERALQDLVDSLLGSSATQQLGSICSPTSIATPLSLDTAYSSICQDTPCSFGLTPRSQGTPRTPCLPATPLSSHDSCYSSLQATPVLQGEPSAYSVHKPLRQELCRRRRQHRGLSHVSNVSIILKQFKPQPPHPLLTKTQTSSQQLALWSPGAQTSNNNDEAPFSLTSPFQETEDVVDTSYASSPLNGNSRDIRSVDLSADLQTRTASPFDNHQPEAAVSSLDSRIESLLINSQITDPLCFDGKTLETDPSSQESPASPGSPLKVSSSDDSQFCTPPSCESPTSGHQYSHNDAVDENEEDETTRAVSFLTRGSQSPCLSDVAYSESITHINNEEDAERVQPSSGPKEHCPTHQEKKSSNNRQFEAVTPAEALSLLDPPSGCSSSAITQQLTPKALPTVTAGFSQPPAPPFLFPIPRFPPSLPPVPPRLPNGTIPIPPPGWMPPLGHKAAIPIPPPPIPPPTPIPPPPTFLRPPPPLIAPPSVPPPMHMFPLPIQPGCPLDKGNPPRHGGAPLPFPPPPPPPLWPAPPFPRFNPFVPPPLYPPVQVNPHKITTEKVLDILMDELKSIIKKDITRRMIEGVAFKAFEDWWERQEKKAKIQESPLKCGAARVEERNKFLNPLSNIGGKSRKPPLPSFKVKRKRSDETGNDSGSALDHSEVKKGDDIVRTTSERAKRRHARPLDLDSDDDDDDGGDVGKEDKILQDKEAIPDKVKVFVLDEDELHILSDRDAHGDDEDDDNVSNHTAEENSPMEDRCDGEQSLDREVFSEESEHTSDSDTSDSLSSVGYEDTSSDLTTEGEDIEEDSDDARSEECIVISSDEDSVELEPPLTPSAPLTPGAQLDLDQQGWSELFPRQEMEEDRYTSCYEDNCDFDAMMELHTSEPQDLLPPSPLGLSAVEPCLDMEMESPDWTVESPENIKSLRPPTPTGRLVDSDPDILLKSRPSSPAAEEEERPPTPGKGIVTGLESENSEEVLSLSPASDGLAQPPSDLLMASYPLCQEMPKTPGRDERGVWTHCSSGRAPATPGRGTADLEFSTVSPPLSSPPLILLLPSSPYITAPKTPGRDIILPRRSIVHKRKSQVAATSVPLSCNNIFRVSPITVSSPFSVSDSSCDSVDGRDVQIRSGVRAKPLQGLENMPELLDKEKILLRLKRWRRLKKRRRARHWERSLKRISPMSSHSHPHRWRSPYEERKILHSVWKDGLDEEDARFLQCTYERLQVQDNGCGWLSDTLWMPHP</sequence>